<proteinExistence type="predicted"/>
<dbReference type="Proteomes" id="UP000269438">
    <property type="component" value="Unassembled WGS sequence"/>
</dbReference>
<dbReference type="OrthoDB" id="5772641at2"/>
<keyword evidence="3" id="KW-1185">Reference proteome</keyword>
<evidence type="ECO:0000256" key="1">
    <source>
        <dbReference type="SAM" id="MobiDB-lite"/>
    </source>
</evidence>
<dbReference type="RefSeq" id="WP_121687722.1">
    <property type="nucleotide sequence ID" value="NZ_RCUY01000002.1"/>
</dbReference>
<name>A0A3L7AY69_9MICO</name>
<evidence type="ECO:0000313" key="3">
    <source>
        <dbReference type="Proteomes" id="UP000269438"/>
    </source>
</evidence>
<organism evidence="2 3">
    <name type="scientific">Mycetocola lacteus</name>
    <dbReference type="NCBI Taxonomy" id="76637"/>
    <lineage>
        <taxon>Bacteria</taxon>
        <taxon>Bacillati</taxon>
        <taxon>Actinomycetota</taxon>
        <taxon>Actinomycetes</taxon>
        <taxon>Micrococcales</taxon>
        <taxon>Microbacteriaceae</taxon>
        <taxon>Mycetocola</taxon>
    </lineage>
</organism>
<protein>
    <submittedName>
        <fullName evidence="2">Uncharacterized protein</fullName>
    </submittedName>
</protein>
<dbReference type="AlphaFoldDB" id="A0A3L7AY69"/>
<comment type="caution">
    <text evidence="2">The sequence shown here is derived from an EMBL/GenBank/DDBJ whole genome shotgun (WGS) entry which is preliminary data.</text>
</comment>
<sequence length="150" mass="16228">MSAETEARPLRATARRSGRWWKIEIPELDTSGQSPTVRDIPEIAAEIASECLAVAPDRVIVDTAIELPGDAEALWAAAAVQEEAGRAALTEAARLRRETIRALADQGLRQADIARLLRLTPQRINQLMTTEGNGCPTEAEAGTCPTEDEL</sequence>
<reference evidence="2 3" key="1">
    <citation type="submission" date="2018-10" db="EMBL/GenBank/DDBJ databases">
        <authorList>
            <person name="Li J."/>
        </authorList>
    </citation>
    <scope>NUCLEOTIDE SEQUENCE [LARGE SCALE GENOMIC DNA]</scope>
    <source>
        <strain evidence="2 3">JCM 11654</strain>
    </source>
</reference>
<accession>A0A3L7AY69</accession>
<gene>
    <name evidence="2" type="ORF">D9V34_04785</name>
</gene>
<dbReference type="EMBL" id="RCUY01000002">
    <property type="protein sequence ID" value="RLP84112.1"/>
    <property type="molecule type" value="Genomic_DNA"/>
</dbReference>
<evidence type="ECO:0000313" key="2">
    <source>
        <dbReference type="EMBL" id="RLP84112.1"/>
    </source>
</evidence>
<feature type="region of interest" description="Disordered" evidence="1">
    <location>
        <begin position="129"/>
        <end position="150"/>
    </location>
</feature>